<dbReference type="Proteomes" id="UP000190328">
    <property type="component" value="Unassembled WGS sequence"/>
</dbReference>
<dbReference type="PRINTS" id="PR01950">
    <property type="entry name" value="LANCSUPER"/>
</dbReference>
<dbReference type="Pfam" id="PF13575">
    <property type="entry name" value="DUF4135"/>
    <property type="match status" value="1"/>
</dbReference>
<keyword evidence="5" id="KW-1185">Reference proteome</keyword>
<dbReference type="OrthoDB" id="9148343at2"/>
<dbReference type="GO" id="GO:0031179">
    <property type="term" value="P:peptide modification"/>
    <property type="evidence" value="ECO:0007669"/>
    <property type="project" value="InterPro"/>
</dbReference>
<protein>
    <submittedName>
        <fullName evidence="4">Type 2 lantibiotic biosynthesis protein LanM</fullName>
    </submittedName>
</protein>
<gene>
    <name evidence="4" type="ORF">SAMN02745116_00231</name>
</gene>
<dbReference type="SMART" id="SM01260">
    <property type="entry name" value="LANC_like"/>
    <property type="match status" value="1"/>
</dbReference>
<dbReference type="STRING" id="263852.SAMN02745116_00231"/>
<evidence type="ECO:0000313" key="5">
    <source>
        <dbReference type="Proteomes" id="UP000190328"/>
    </source>
</evidence>
<dbReference type="RefSeq" id="WP_078806207.1">
    <property type="nucleotide sequence ID" value="NZ_FUXI01000002.1"/>
</dbReference>
<name>A0A1T4KFN8_9ENTE</name>
<reference evidence="4 5" key="1">
    <citation type="submission" date="2017-02" db="EMBL/GenBank/DDBJ databases">
        <authorList>
            <person name="Peterson S.W."/>
        </authorList>
    </citation>
    <scope>NUCLEOTIDE SEQUENCE [LARGE SCALE GENOMIC DNA]</scope>
    <source>
        <strain evidence="4 5">ATCC BAA-1030</strain>
    </source>
</reference>
<evidence type="ECO:0000313" key="4">
    <source>
        <dbReference type="EMBL" id="SJZ41221.1"/>
    </source>
</evidence>
<dbReference type="InterPro" id="IPR017146">
    <property type="entry name" value="Lanti_2_LanM"/>
</dbReference>
<dbReference type="GO" id="GO:0046872">
    <property type="term" value="F:metal ion binding"/>
    <property type="evidence" value="ECO:0007669"/>
    <property type="project" value="UniProtKB-KW"/>
</dbReference>
<dbReference type="EMBL" id="FUXI01000002">
    <property type="protein sequence ID" value="SJZ41221.1"/>
    <property type="molecule type" value="Genomic_DNA"/>
</dbReference>
<dbReference type="Gene3D" id="1.50.10.20">
    <property type="match status" value="1"/>
</dbReference>
<feature type="binding site" evidence="1">
    <location>
        <position position="878"/>
    </location>
    <ligand>
        <name>Zn(2+)</name>
        <dbReference type="ChEBI" id="CHEBI:29105"/>
    </ligand>
</feature>
<dbReference type="AlphaFoldDB" id="A0A1T4KFN8"/>
<dbReference type="CDD" id="cd04792">
    <property type="entry name" value="LanM-like"/>
    <property type="match status" value="1"/>
</dbReference>
<evidence type="ECO:0000256" key="1">
    <source>
        <dbReference type="PIRSR" id="PIRSR607822-1"/>
    </source>
</evidence>
<feature type="binding site" evidence="1">
    <location>
        <position position="923"/>
    </location>
    <ligand>
        <name>Zn(2+)</name>
        <dbReference type="ChEBI" id="CHEBI:29105"/>
    </ligand>
</feature>
<keyword evidence="1" id="KW-0479">Metal-binding</keyword>
<organism evidence="4 5">
    <name type="scientific">Pilibacter termitis</name>
    <dbReference type="NCBI Taxonomy" id="263852"/>
    <lineage>
        <taxon>Bacteria</taxon>
        <taxon>Bacillati</taxon>
        <taxon>Bacillota</taxon>
        <taxon>Bacilli</taxon>
        <taxon>Lactobacillales</taxon>
        <taxon>Enterococcaceae</taxon>
        <taxon>Pilibacter</taxon>
    </lineage>
</organism>
<dbReference type="Pfam" id="PF05147">
    <property type="entry name" value="LANC_like"/>
    <property type="match status" value="1"/>
</dbReference>
<proteinExistence type="predicted"/>
<evidence type="ECO:0000259" key="3">
    <source>
        <dbReference type="Pfam" id="PF13575"/>
    </source>
</evidence>
<feature type="binding site" evidence="1">
    <location>
        <position position="924"/>
    </location>
    <ligand>
        <name>Zn(2+)</name>
        <dbReference type="ChEBI" id="CHEBI:29105"/>
    </ligand>
</feature>
<dbReference type="SUPFAM" id="SSF158745">
    <property type="entry name" value="LanC-like"/>
    <property type="match status" value="1"/>
</dbReference>
<keyword evidence="1" id="KW-0862">Zinc</keyword>
<keyword evidence="2" id="KW-0175">Coiled coil</keyword>
<sequence length="1005" mass="117897">MKTNFAYATAIQERIPVFDKLYATEEMEDNLTKWLARKSLCTEEFFNFSLEEKGINRETFNLGIKSLTEKDVEHLEREVKEYTWYQKGQEILQEKEIATQHENIDFSYAIRPFLYYFKREIEKIEPQQFTISTIEPFLLHLGEELVQISAKTLVFDLHEQKRVSSFEGETPSERFVYYMKQRFEKQTSIVKFYEEYPVLFRLLTERVLFHIENYCLFVQGIEEVLPEFAYKFDCTPPYQLHELSLGAGDSHGKGKTVILFQLNDKKFVFKYKNLEIGERFNQFLSYLENQTGKQYYQIQRIYKKNFCIEEFVEKKECHNEEEVKNFYHRFGEYVALAYLLCGNDFHYENLVAHGEFPVLIDIETFIQNDTPLAQQNNPFAELSIRKYTSVLASGLLPMKFQENRIEPLVEGENKGLRLSAFDGKKQKLPYKALSLVEVNTDEVRFDYIEHEMEGANNIPVLNGEEVEAKEYNSEVIAGFSEICTYFLTHTLEVTVAMEKIFENVMVRNVIKTTQKYADMLGYGYHPQCMKNYIEREKLFENLWAFNYKNKTSILPEIKDLLVNDIPIFYNNTSSRDLITSDGEVLKNYYERTAIERVREVILNFDEQEYEYQKLRLELSLGIFELKEETIALGKNTEEVLHKVAETLLLRAKYDEKKELVTFEDFFYEPDETLDYTALNAEFYDGLSGIYLFTLYYVKYYPNEKMEELKNALEKTLFQLPKKTKKTQQLSVYHGKYSILYPLLQKYKLENKTEDLNFTEKLLENLEEEIGEKQEEDWLTGVSGFIQVLLDFYHLTKKELFLLKAEKLAEQLNRGKISLCGFSHGYAGVIYASYSLYLATGKAEYLSRVKNYLAKENQHFNGENWEDLRPEKNVRSQWCHGTNGIGLSRLWLLQNGFADNQVKEDFLHCLKDVLSFSRKDSGICHGNIGNYLFLKEVSESDFLPDELSEKVNEKMYSLLEEMFQKGVNIPSHNSQPMLGLMTGITGIGMGMLKAENKNIPSILTLA</sequence>
<accession>A0A1T4KFN8</accession>
<feature type="domain" description="Lantibiotic biosynthesis protein dehydration" evidence="3">
    <location>
        <begin position="196"/>
        <end position="570"/>
    </location>
</feature>
<evidence type="ECO:0000256" key="2">
    <source>
        <dbReference type="SAM" id="Coils"/>
    </source>
</evidence>
<feature type="coiled-coil region" evidence="2">
    <location>
        <begin position="748"/>
        <end position="775"/>
    </location>
</feature>
<dbReference type="NCBIfam" id="TIGR03897">
    <property type="entry name" value="lanti_2_LanM"/>
    <property type="match status" value="1"/>
</dbReference>
<dbReference type="InterPro" id="IPR025410">
    <property type="entry name" value="Lant_dehyd"/>
</dbReference>
<dbReference type="PIRSF" id="PIRSF037228">
    <property type="entry name" value="Lant_mod_RumM"/>
    <property type="match status" value="1"/>
</dbReference>
<dbReference type="InterPro" id="IPR007822">
    <property type="entry name" value="LANC-like"/>
</dbReference>